<protein>
    <recommendedName>
        <fullName evidence="5">Transcription factor</fullName>
        <shortName evidence="5">bHLH transcription factor</shortName>
    </recommendedName>
    <alternativeName>
        <fullName evidence="5">Basic helix-loop-helix protein</fullName>
    </alternativeName>
</protein>
<accession>A0ABD1LUD2</accession>
<evidence type="ECO:0000256" key="2">
    <source>
        <dbReference type="ARBA" id="ARBA00023015"/>
    </source>
</evidence>
<dbReference type="InterPro" id="IPR025610">
    <property type="entry name" value="MYC/MYB_N"/>
</dbReference>
<keyword evidence="2 5" id="KW-0805">Transcription regulation</keyword>
<evidence type="ECO:0000259" key="7">
    <source>
        <dbReference type="PROSITE" id="PS50888"/>
    </source>
</evidence>
<feature type="compositionally biased region" description="Polar residues" evidence="6">
    <location>
        <begin position="470"/>
        <end position="480"/>
    </location>
</feature>
<dbReference type="EMBL" id="JBGMDY010000007">
    <property type="protein sequence ID" value="KAL2327115.1"/>
    <property type="molecule type" value="Genomic_DNA"/>
</dbReference>
<gene>
    <name evidence="8" type="ORF">Fmac_020542</name>
</gene>
<dbReference type="InterPro" id="IPR011598">
    <property type="entry name" value="bHLH_dom"/>
</dbReference>
<evidence type="ECO:0000256" key="6">
    <source>
        <dbReference type="SAM" id="MobiDB-lite"/>
    </source>
</evidence>
<feature type="compositionally biased region" description="Low complexity" evidence="6">
    <location>
        <begin position="440"/>
        <end position="457"/>
    </location>
</feature>
<dbReference type="SUPFAM" id="SSF47459">
    <property type="entry name" value="HLH, helix-loop-helix DNA-binding domain"/>
    <property type="match status" value="1"/>
</dbReference>
<evidence type="ECO:0000256" key="3">
    <source>
        <dbReference type="ARBA" id="ARBA00023163"/>
    </source>
</evidence>
<dbReference type="Gene3D" id="4.10.280.10">
    <property type="entry name" value="Helix-loop-helix DNA-binding domain"/>
    <property type="match status" value="1"/>
</dbReference>
<evidence type="ECO:0000313" key="9">
    <source>
        <dbReference type="Proteomes" id="UP001603857"/>
    </source>
</evidence>
<dbReference type="SMART" id="SM00353">
    <property type="entry name" value="HLH"/>
    <property type="match status" value="1"/>
</dbReference>
<dbReference type="PANTHER" id="PTHR11514">
    <property type="entry name" value="MYC"/>
    <property type="match status" value="1"/>
</dbReference>
<dbReference type="GO" id="GO:0006355">
    <property type="term" value="P:regulation of DNA-templated transcription"/>
    <property type="evidence" value="ECO:0007669"/>
    <property type="project" value="UniProtKB-ARBA"/>
</dbReference>
<proteinExistence type="predicted"/>
<name>A0ABD1LUD2_9FABA</name>
<evidence type="ECO:0000256" key="5">
    <source>
        <dbReference type="RuleBase" id="RU369104"/>
    </source>
</evidence>
<comment type="subcellular location">
    <subcellularLocation>
        <location evidence="1 5">Nucleus</location>
    </subcellularLocation>
</comment>
<dbReference type="Pfam" id="PF00010">
    <property type="entry name" value="HLH"/>
    <property type="match status" value="1"/>
</dbReference>
<dbReference type="Proteomes" id="UP001603857">
    <property type="component" value="Unassembled WGS sequence"/>
</dbReference>
<comment type="caution">
    <text evidence="8">The sequence shown here is derived from an EMBL/GenBank/DDBJ whole genome shotgun (WGS) entry which is preliminary data.</text>
</comment>
<keyword evidence="3 5" id="KW-0804">Transcription</keyword>
<dbReference type="PROSITE" id="PS50888">
    <property type="entry name" value="BHLH"/>
    <property type="match status" value="1"/>
</dbReference>
<feature type="region of interest" description="Disordered" evidence="6">
    <location>
        <begin position="438"/>
        <end position="481"/>
    </location>
</feature>
<dbReference type="InterPro" id="IPR036638">
    <property type="entry name" value="HLH_DNA-bd_sf"/>
</dbReference>
<dbReference type="AlphaFoldDB" id="A0ABD1LUD2"/>
<dbReference type="PANTHER" id="PTHR11514:SF115">
    <property type="entry name" value="TRANSCRIPTION FACTOR"/>
    <property type="match status" value="1"/>
</dbReference>
<evidence type="ECO:0000256" key="4">
    <source>
        <dbReference type="ARBA" id="ARBA00023242"/>
    </source>
</evidence>
<keyword evidence="4 5" id="KW-0539">Nucleus</keyword>
<keyword evidence="9" id="KW-1185">Reference proteome</keyword>
<feature type="domain" description="BHLH" evidence="7">
    <location>
        <begin position="215"/>
        <end position="264"/>
    </location>
</feature>
<dbReference type="Pfam" id="PF14215">
    <property type="entry name" value="bHLH-MYC_N"/>
    <property type="match status" value="2"/>
</dbReference>
<reference evidence="8 9" key="1">
    <citation type="submission" date="2024-08" db="EMBL/GenBank/DDBJ databases">
        <title>Insights into the chromosomal genome structure of Flemingia macrophylla.</title>
        <authorList>
            <person name="Ding Y."/>
            <person name="Zhao Y."/>
            <person name="Bi W."/>
            <person name="Wu M."/>
            <person name="Zhao G."/>
            <person name="Gong Y."/>
            <person name="Li W."/>
            <person name="Zhang P."/>
        </authorList>
    </citation>
    <scope>NUCLEOTIDE SEQUENCE [LARGE SCALE GENOMIC DNA]</scope>
    <source>
        <strain evidence="8">DYQJB</strain>
        <tissue evidence="8">Leaf</tissue>
    </source>
</reference>
<organism evidence="8 9">
    <name type="scientific">Flemingia macrophylla</name>
    <dbReference type="NCBI Taxonomy" id="520843"/>
    <lineage>
        <taxon>Eukaryota</taxon>
        <taxon>Viridiplantae</taxon>
        <taxon>Streptophyta</taxon>
        <taxon>Embryophyta</taxon>
        <taxon>Tracheophyta</taxon>
        <taxon>Spermatophyta</taxon>
        <taxon>Magnoliopsida</taxon>
        <taxon>eudicotyledons</taxon>
        <taxon>Gunneridae</taxon>
        <taxon>Pentapetalae</taxon>
        <taxon>rosids</taxon>
        <taxon>fabids</taxon>
        <taxon>Fabales</taxon>
        <taxon>Fabaceae</taxon>
        <taxon>Papilionoideae</taxon>
        <taxon>50 kb inversion clade</taxon>
        <taxon>NPAAA clade</taxon>
        <taxon>indigoferoid/millettioid clade</taxon>
        <taxon>Phaseoleae</taxon>
        <taxon>Flemingia</taxon>
    </lineage>
</organism>
<dbReference type="GO" id="GO:0005634">
    <property type="term" value="C:nucleus"/>
    <property type="evidence" value="ECO:0007669"/>
    <property type="project" value="UniProtKB-SubCell"/>
</dbReference>
<evidence type="ECO:0000313" key="8">
    <source>
        <dbReference type="EMBL" id="KAL2327115.1"/>
    </source>
</evidence>
<evidence type="ECO:0000256" key="1">
    <source>
        <dbReference type="ARBA" id="ARBA00004123"/>
    </source>
</evidence>
<sequence length="499" mass="54126">MKEQSREFIDSASSSVASNSLQQRLQFLLQSRSEWWVYAIFWKATKDSSDSGFTLEYGGGYFRKEEKETRNVNDNMERFYRVSQTRSYVAGDGVVGCAFSSGVDVWLSGANECDDRVREARSHGIHTLVCISTPRGTLELGSCHVFTLDHGLVQLAKSAFGVKNMVANKEKQARELGDASTESSEDADANLALALAKGSNIDINTKRMASRGSEALPIDYVKAERQRREKLNQRFYSLRSAVPNVSKMDKASLLSDAVAYINELKAKINHLEVVLESNEKQKHVQAHSATTNMRVEARMLGSEAVVRVQSLNVNHPSARLMDALRDINLHILHATISNIEEMMLQVVVVRVPHELMTEDALKLAAADVVELLGPDGVGVGGGGFGPLPCVLPPPPLVAISASAASPHVLCLRRLSSHPLPPICLRRLPSGLLPLSPPLAPSASDLPPSPPLASSASDLPPPPPLACSAMRATSASSSHTGPSEKIGFRGYFAILIIYEV</sequence>
<dbReference type="InterPro" id="IPR045084">
    <property type="entry name" value="AIB/MYC-like"/>
</dbReference>